<name>A0A9Q3JCY1_9BASI</name>
<proteinExistence type="predicted"/>
<organism evidence="2 3">
    <name type="scientific">Austropuccinia psidii MF-1</name>
    <dbReference type="NCBI Taxonomy" id="1389203"/>
    <lineage>
        <taxon>Eukaryota</taxon>
        <taxon>Fungi</taxon>
        <taxon>Dikarya</taxon>
        <taxon>Basidiomycota</taxon>
        <taxon>Pucciniomycotina</taxon>
        <taxon>Pucciniomycetes</taxon>
        <taxon>Pucciniales</taxon>
        <taxon>Sphaerophragmiaceae</taxon>
        <taxon>Austropuccinia</taxon>
    </lineage>
</organism>
<keyword evidence="3" id="KW-1185">Reference proteome</keyword>
<feature type="region of interest" description="Disordered" evidence="1">
    <location>
        <begin position="1"/>
        <end position="31"/>
    </location>
</feature>
<accession>A0A9Q3JCY1</accession>
<protein>
    <submittedName>
        <fullName evidence="2">Uncharacterized protein</fullName>
    </submittedName>
</protein>
<evidence type="ECO:0000313" key="3">
    <source>
        <dbReference type="Proteomes" id="UP000765509"/>
    </source>
</evidence>
<feature type="compositionally biased region" description="Polar residues" evidence="1">
    <location>
        <begin position="7"/>
        <end position="17"/>
    </location>
</feature>
<dbReference type="AlphaFoldDB" id="A0A9Q3JCY1"/>
<dbReference type="Proteomes" id="UP000765509">
    <property type="component" value="Unassembled WGS sequence"/>
</dbReference>
<gene>
    <name evidence="2" type="ORF">O181_099090</name>
</gene>
<evidence type="ECO:0000256" key="1">
    <source>
        <dbReference type="SAM" id="MobiDB-lite"/>
    </source>
</evidence>
<dbReference type="EMBL" id="AVOT02068002">
    <property type="protein sequence ID" value="MBW0559375.1"/>
    <property type="molecule type" value="Genomic_DNA"/>
</dbReference>
<sequence length="99" mass="11113">MIKKTPIESQRLSNEDSSIGPAFPPNYQNHPYQSLVASSSSNLLKQSYSSSINPNAHGNLQPQCNSINLRHHTHPAISSSFNSNLTFTYLYLFRPHLTK</sequence>
<reference evidence="2" key="1">
    <citation type="submission" date="2021-03" db="EMBL/GenBank/DDBJ databases">
        <title>Draft genome sequence of rust myrtle Austropuccinia psidii MF-1, a brazilian biotype.</title>
        <authorList>
            <person name="Quecine M.C."/>
            <person name="Pachon D.M.R."/>
            <person name="Bonatelli M.L."/>
            <person name="Correr F.H."/>
            <person name="Franceschini L.M."/>
            <person name="Leite T.F."/>
            <person name="Margarido G.R.A."/>
            <person name="Almeida C.A."/>
            <person name="Ferrarezi J.A."/>
            <person name="Labate C.A."/>
        </authorList>
    </citation>
    <scope>NUCLEOTIDE SEQUENCE</scope>
    <source>
        <strain evidence="2">MF-1</strain>
    </source>
</reference>
<evidence type="ECO:0000313" key="2">
    <source>
        <dbReference type="EMBL" id="MBW0559375.1"/>
    </source>
</evidence>
<comment type="caution">
    <text evidence="2">The sequence shown here is derived from an EMBL/GenBank/DDBJ whole genome shotgun (WGS) entry which is preliminary data.</text>
</comment>